<proteinExistence type="predicted"/>
<dbReference type="InterPro" id="IPR000782">
    <property type="entry name" value="FAS1_domain"/>
</dbReference>
<gene>
    <name evidence="2" type="ORF">SAMN04488505_101750</name>
</gene>
<dbReference type="InterPro" id="IPR036378">
    <property type="entry name" value="FAS1_dom_sf"/>
</dbReference>
<dbReference type="STRING" id="573321.SAMN04488505_101750"/>
<dbReference type="PROSITE" id="PS50213">
    <property type="entry name" value="FAS1"/>
    <property type="match status" value="1"/>
</dbReference>
<evidence type="ECO:0000313" key="3">
    <source>
        <dbReference type="Proteomes" id="UP000198984"/>
    </source>
</evidence>
<evidence type="ECO:0000313" key="2">
    <source>
        <dbReference type="EMBL" id="SEK71260.1"/>
    </source>
</evidence>
<feature type="domain" description="FAS1" evidence="1">
    <location>
        <begin position="37"/>
        <end position="212"/>
    </location>
</feature>
<evidence type="ECO:0000259" key="1">
    <source>
        <dbReference type="PROSITE" id="PS50213"/>
    </source>
</evidence>
<dbReference type="Gene3D" id="2.30.180.10">
    <property type="entry name" value="FAS1 domain"/>
    <property type="match status" value="1"/>
</dbReference>
<sequence>MKKLWSIAGLLLLTVLLFNACKKDYYVDGGLANPKYDGSIYDYLKNTPYWFDTITYIIDRAGMKDMLNNDSVTFFAPTDDAVKVVMNALNDYRYFNVEDSVHLQDIDPEVWRHFLSMYVLKGKYLAKQFARVDPVNVYAYPGINYVMDGGYVLNIGLIYQNYNNVEAVGARIIRLTDITYDPQNFQNNPSILIATSDIQPRNGVLHVLNNNHVFGFRGGTFVRMAEQYLLR</sequence>
<accession>A0A1H7JB59</accession>
<dbReference type="EMBL" id="FOBB01000001">
    <property type="protein sequence ID" value="SEK71260.1"/>
    <property type="molecule type" value="Genomic_DNA"/>
</dbReference>
<dbReference type="RefSeq" id="WP_162277464.1">
    <property type="nucleotide sequence ID" value="NZ_FOBB01000001.1"/>
</dbReference>
<organism evidence="2 3">
    <name type="scientific">Chitinophaga rupis</name>
    <dbReference type="NCBI Taxonomy" id="573321"/>
    <lineage>
        <taxon>Bacteria</taxon>
        <taxon>Pseudomonadati</taxon>
        <taxon>Bacteroidota</taxon>
        <taxon>Chitinophagia</taxon>
        <taxon>Chitinophagales</taxon>
        <taxon>Chitinophagaceae</taxon>
        <taxon>Chitinophaga</taxon>
    </lineage>
</organism>
<dbReference type="SUPFAM" id="SSF82153">
    <property type="entry name" value="FAS1 domain"/>
    <property type="match status" value="1"/>
</dbReference>
<keyword evidence="3" id="KW-1185">Reference proteome</keyword>
<name>A0A1H7JB59_9BACT</name>
<dbReference type="Proteomes" id="UP000198984">
    <property type="component" value="Unassembled WGS sequence"/>
</dbReference>
<dbReference type="AlphaFoldDB" id="A0A1H7JB59"/>
<dbReference type="Pfam" id="PF02469">
    <property type="entry name" value="Fasciclin"/>
    <property type="match status" value="1"/>
</dbReference>
<dbReference type="OrthoDB" id="1097608at2"/>
<protein>
    <submittedName>
        <fullName evidence="2">Fasciclin domain-containing protein</fullName>
    </submittedName>
</protein>
<reference evidence="2 3" key="1">
    <citation type="submission" date="2016-10" db="EMBL/GenBank/DDBJ databases">
        <authorList>
            <person name="de Groot N.N."/>
        </authorList>
    </citation>
    <scope>NUCLEOTIDE SEQUENCE [LARGE SCALE GENOMIC DNA]</scope>
    <source>
        <strain evidence="2 3">DSM 21039</strain>
    </source>
</reference>